<evidence type="ECO:0000256" key="4">
    <source>
        <dbReference type="ARBA" id="ARBA00022500"/>
    </source>
</evidence>
<dbReference type="Gene3D" id="2.30.330.10">
    <property type="entry name" value="SpoA-like"/>
    <property type="match status" value="1"/>
</dbReference>
<dbReference type="NCBIfam" id="TIGR02480">
    <property type="entry name" value="fliN"/>
    <property type="match status" value="1"/>
</dbReference>
<reference evidence="9 10" key="1">
    <citation type="submission" date="2019-08" db="EMBL/GenBank/DDBJ databases">
        <authorList>
            <person name="Toschakov S.V."/>
        </authorList>
    </citation>
    <scope>NUCLEOTIDE SEQUENCE [LARGE SCALE GENOMIC DNA]</scope>
    <source>
        <strain evidence="9 10">3753O</strain>
    </source>
</reference>
<organism evidence="9 10">
    <name type="scientific">Tepidiforma bonchosmolovskayae</name>
    <dbReference type="NCBI Taxonomy" id="2601677"/>
    <lineage>
        <taxon>Bacteria</taxon>
        <taxon>Bacillati</taxon>
        <taxon>Chloroflexota</taxon>
        <taxon>Tepidiformia</taxon>
        <taxon>Tepidiformales</taxon>
        <taxon>Tepidiformaceae</taxon>
        <taxon>Tepidiforma</taxon>
    </lineage>
</organism>
<evidence type="ECO:0000313" key="10">
    <source>
        <dbReference type="Proteomes" id="UP000326331"/>
    </source>
</evidence>
<evidence type="ECO:0000256" key="7">
    <source>
        <dbReference type="SAM" id="MobiDB-lite"/>
    </source>
</evidence>
<comment type="subcellular location">
    <subcellularLocation>
        <location evidence="1">Cell membrane</location>
        <topology evidence="1">Peripheral membrane protein</topology>
        <orientation evidence="1">Cytoplasmic side</orientation>
    </subcellularLocation>
</comment>
<gene>
    <name evidence="9" type="primary">fliN</name>
    <name evidence="9" type="ORF">Tbon_04230</name>
</gene>
<dbReference type="SUPFAM" id="SSF101801">
    <property type="entry name" value="Surface presentation of antigens (SPOA)"/>
    <property type="match status" value="1"/>
</dbReference>
<dbReference type="InterPro" id="IPR001172">
    <property type="entry name" value="FliN_T3SS_HrcQb"/>
</dbReference>
<name>A0ABX6C0A8_9CHLR</name>
<dbReference type="PANTHER" id="PTHR43484">
    <property type="match status" value="1"/>
</dbReference>
<keyword evidence="10" id="KW-1185">Reference proteome</keyword>
<feature type="domain" description="Flagellar motor switch protein FliN-like C-terminal" evidence="8">
    <location>
        <begin position="286"/>
        <end position="355"/>
    </location>
</feature>
<dbReference type="PANTHER" id="PTHR43484:SF1">
    <property type="entry name" value="FLAGELLAR MOTOR SWITCH PROTEIN FLIN"/>
    <property type="match status" value="1"/>
</dbReference>
<keyword evidence="9" id="KW-0282">Flagellum</keyword>
<dbReference type="InterPro" id="IPR036429">
    <property type="entry name" value="SpoA-like_sf"/>
</dbReference>
<keyword evidence="4" id="KW-0145">Chemotaxis</keyword>
<keyword evidence="5" id="KW-0283">Flagellar rotation</keyword>
<protein>
    <submittedName>
        <fullName evidence="9">Flagellar motor switch protein FliN</fullName>
    </submittedName>
</protein>
<dbReference type="InterPro" id="IPR051469">
    <property type="entry name" value="FliN/MopA/SpaO"/>
</dbReference>
<dbReference type="RefSeq" id="WP_158066459.1">
    <property type="nucleotide sequence ID" value="NZ_CP042829.1"/>
</dbReference>
<dbReference type="InterPro" id="IPR012826">
    <property type="entry name" value="FliN"/>
</dbReference>
<evidence type="ECO:0000256" key="6">
    <source>
        <dbReference type="ARBA" id="ARBA00023136"/>
    </source>
</evidence>
<evidence type="ECO:0000256" key="3">
    <source>
        <dbReference type="ARBA" id="ARBA00022475"/>
    </source>
</evidence>
<feature type="compositionally biased region" description="Low complexity" evidence="7">
    <location>
        <begin position="232"/>
        <end position="250"/>
    </location>
</feature>
<dbReference type="EMBL" id="CP042829">
    <property type="protein sequence ID" value="QFG02531.1"/>
    <property type="molecule type" value="Genomic_DNA"/>
</dbReference>
<accession>A0ABX6C0A8</accession>
<comment type="similarity">
    <text evidence="2">Belongs to the FliN/MopA/SpaO family.</text>
</comment>
<keyword evidence="3" id="KW-1003">Cell membrane</keyword>
<dbReference type="Pfam" id="PF01052">
    <property type="entry name" value="FliMN_C"/>
    <property type="match status" value="1"/>
</dbReference>
<dbReference type="InterPro" id="IPR001543">
    <property type="entry name" value="FliN-like_C"/>
</dbReference>
<evidence type="ECO:0000259" key="8">
    <source>
        <dbReference type="Pfam" id="PF01052"/>
    </source>
</evidence>
<sequence>MAEPVDVLAQLLSPQQAATLNAVGRRAWQAAARALQAIQGAEPSGTIRDARLVMPDEIAGEFGEPHLAVPVELSTDNDQSATAYLVLPTAPAAAYLQTEADNPEDQEQQTLVVASTFLGQVLQALNQEVFSKSSNGLILSFDDVTANTMAGTLAGLDDACLYLTAAITLARELPLAFVLPGTFLDIVAGSMAGAFDQPAPAPADTADTPLITQEDLEAAELLDVELNRFDQPQPAASRPAAGPAPRSAPAAGPPPKQEPQVTAQRARFAPLPDPGQVDYTSGIELLAGLEMNVTVELGRTRLTVAEVLGLGPGSVIELDRIAGEPVDILVNDRLVARGEVVVVDENFGVRVVEVVRRGQDHEIEEPEAVG</sequence>
<evidence type="ECO:0000256" key="1">
    <source>
        <dbReference type="ARBA" id="ARBA00004413"/>
    </source>
</evidence>
<evidence type="ECO:0000256" key="5">
    <source>
        <dbReference type="ARBA" id="ARBA00022779"/>
    </source>
</evidence>
<dbReference type="PRINTS" id="PR00956">
    <property type="entry name" value="FLGMOTORFLIN"/>
</dbReference>
<keyword evidence="9" id="KW-0969">Cilium</keyword>
<evidence type="ECO:0000256" key="2">
    <source>
        <dbReference type="ARBA" id="ARBA00009226"/>
    </source>
</evidence>
<keyword evidence="9" id="KW-0966">Cell projection</keyword>
<proteinExistence type="inferred from homology"/>
<dbReference type="Proteomes" id="UP000326331">
    <property type="component" value="Chromosome"/>
</dbReference>
<feature type="region of interest" description="Disordered" evidence="7">
    <location>
        <begin position="232"/>
        <end position="263"/>
    </location>
</feature>
<keyword evidence="6" id="KW-0472">Membrane</keyword>
<reference evidence="9 10" key="2">
    <citation type="submission" date="2019-10" db="EMBL/GenBank/DDBJ databases">
        <title>Thermopilla bonchosmolovskayae gen. nov., sp. nov., a moderately thermophilic Chloroflexi bacterium from a Chukotka hot spring (Arctic, Russia), representing a novel classis Thermopillaia, which include previously uncultivated lineage OLB14.</title>
        <authorList>
            <person name="Kochetkova T.V."/>
            <person name="Zayulina K.S."/>
            <person name="Zhigarkov V.S."/>
            <person name="Minaev N.V."/>
            <person name="Novikov A."/>
            <person name="Toshchakov S.V."/>
            <person name="Elcheninov A.G."/>
            <person name="Kublanov I.V."/>
        </authorList>
    </citation>
    <scope>NUCLEOTIDE SEQUENCE [LARGE SCALE GENOMIC DNA]</scope>
    <source>
        <strain evidence="9 10">3753O</strain>
    </source>
</reference>
<evidence type="ECO:0000313" key="9">
    <source>
        <dbReference type="EMBL" id="QFG02531.1"/>
    </source>
</evidence>